<gene>
    <name evidence="1" type="ORF">SH1V18_16860</name>
</gene>
<dbReference type="EMBL" id="BRLB01000003">
    <property type="protein sequence ID" value="GKX29206.1"/>
    <property type="molecule type" value="Genomic_DNA"/>
</dbReference>
<dbReference type="AlphaFoldDB" id="A0A9W6DDP4"/>
<accession>A0A9W6DDP4</accession>
<proteinExistence type="predicted"/>
<name>A0A9W6DDP4_9FIRM</name>
<sequence length="59" mass="6876">MNIEFNRVTAIKRAFDGGKKTREELAKITLDYCLFNAITEEDKEELLAYMQSEDNTEEV</sequence>
<comment type="caution">
    <text evidence="1">The sequence shown here is derived from an EMBL/GenBank/DDBJ whole genome shotgun (WGS) entry which is preliminary data.</text>
</comment>
<organism evidence="1 2">
    <name type="scientific">Vallitalea longa</name>
    <dbReference type="NCBI Taxonomy" id="2936439"/>
    <lineage>
        <taxon>Bacteria</taxon>
        <taxon>Bacillati</taxon>
        <taxon>Bacillota</taxon>
        <taxon>Clostridia</taxon>
        <taxon>Lachnospirales</taxon>
        <taxon>Vallitaleaceae</taxon>
        <taxon>Vallitalea</taxon>
    </lineage>
</organism>
<evidence type="ECO:0000313" key="1">
    <source>
        <dbReference type="EMBL" id="GKX29206.1"/>
    </source>
</evidence>
<dbReference type="RefSeq" id="WP_281814528.1">
    <property type="nucleotide sequence ID" value="NZ_BRLB01000003.1"/>
</dbReference>
<evidence type="ECO:0000313" key="2">
    <source>
        <dbReference type="Proteomes" id="UP001144256"/>
    </source>
</evidence>
<keyword evidence="2" id="KW-1185">Reference proteome</keyword>
<protein>
    <submittedName>
        <fullName evidence="1">Uncharacterized protein</fullName>
    </submittedName>
</protein>
<reference evidence="1" key="1">
    <citation type="submission" date="2022-06" db="EMBL/GenBank/DDBJ databases">
        <title>Vallitalea longa sp. nov., an anaerobic bacterium isolated from marine sediment.</title>
        <authorList>
            <person name="Hirano S."/>
            <person name="Terahara T."/>
            <person name="Mori K."/>
            <person name="Hamada M."/>
            <person name="Matsumoto R."/>
            <person name="Kobayashi T."/>
        </authorList>
    </citation>
    <scope>NUCLEOTIDE SEQUENCE</scope>
    <source>
        <strain evidence="1">SH18-1</strain>
    </source>
</reference>
<dbReference type="Proteomes" id="UP001144256">
    <property type="component" value="Unassembled WGS sequence"/>
</dbReference>